<dbReference type="InterPro" id="IPR011053">
    <property type="entry name" value="Single_hybrid_motif"/>
</dbReference>
<dbReference type="GO" id="GO:0016829">
    <property type="term" value="F:lyase activity"/>
    <property type="evidence" value="ECO:0007669"/>
    <property type="project" value="UniProtKB-KW"/>
</dbReference>
<dbReference type="STRING" id="1307839.L21SP5_01368"/>
<keyword evidence="4" id="KW-1185">Reference proteome</keyword>
<keyword evidence="3" id="KW-0456">Lyase</keyword>
<evidence type="ECO:0000259" key="2">
    <source>
        <dbReference type="PROSITE" id="PS50968"/>
    </source>
</evidence>
<sequence length="168" mass="18684">MALEIKINDRTTTVEQISANGSKYVLKVGDKTYEVDAMMVEEGAYSFIHNNNSYNIEVIEGENNKNFQVNTFYGNFTVDIIDAERKYLMSRKSGAGDDEAHMKAPMPGKVVRVPVKVGDEVKAGDTVVVVSAMKMESEYKVKKDRVVKEVHVKEGDLVKGGQTMVVVE</sequence>
<dbReference type="RefSeq" id="WP_057952521.1">
    <property type="nucleotide sequence ID" value="NZ_CP013118.1"/>
</dbReference>
<reference evidence="3 4" key="1">
    <citation type="submission" date="2015-11" db="EMBL/GenBank/DDBJ databases">
        <title>Description and complete genome sequence of a novel strain predominating in hypersaline microbial mats and representing a new family of the Bacteriodetes phylum.</title>
        <authorList>
            <person name="Spring S."/>
            <person name="Bunk B."/>
            <person name="Sproer C."/>
            <person name="Klenk H.-P."/>
        </authorList>
    </citation>
    <scope>NUCLEOTIDE SEQUENCE [LARGE SCALE GENOMIC DNA]</scope>
    <source>
        <strain evidence="3 4">L21-Spi-D4</strain>
    </source>
</reference>
<proteinExistence type="predicted"/>
<organism evidence="3 4">
    <name type="scientific">Salinivirga cyanobacteriivorans</name>
    <dbReference type="NCBI Taxonomy" id="1307839"/>
    <lineage>
        <taxon>Bacteria</taxon>
        <taxon>Pseudomonadati</taxon>
        <taxon>Bacteroidota</taxon>
        <taxon>Bacteroidia</taxon>
        <taxon>Bacteroidales</taxon>
        <taxon>Salinivirgaceae</taxon>
        <taxon>Salinivirga</taxon>
    </lineage>
</organism>
<dbReference type="PANTHER" id="PTHR45266">
    <property type="entry name" value="OXALOACETATE DECARBOXYLASE ALPHA CHAIN"/>
    <property type="match status" value="1"/>
</dbReference>
<dbReference type="CDD" id="cd06850">
    <property type="entry name" value="biotinyl_domain"/>
    <property type="match status" value="1"/>
</dbReference>
<protein>
    <submittedName>
        <fullName evidence="3">Glutaconyl-CoA decarboxylase subunit gamma</fullName>
        <ecNumber evidence="3">4.1.1.70</ecNumber>
    </submittedName>
</protein>
<dbReference type="PATRIC" id="fig|1307839.3.peg.1462"/>
<dbReference type="KEGG" id="blq:L21SP5_01368"/>
<evidence type="ECO:0000256" key="1">
    <source>
        <dbReference type="ARBA" id="ARBA00023267"/>
    </source>
</evidence>
<dbReference type="InterPro" id="IPR050709">
    <property type="entry name" value="Biotin_Carboxyl_Carrier/Decarb"/>
</dbReference>
<dbReference type="InterPro" id="IPR000089">
    <property type="entry name" value="Biotin_lipoyl"/>
</dbReference>
<feature type="domain" description="Lipoyl-binding" evidence="2">
    <location>
        <begin position="92"/>
        <end position="168"/>
    </location>
</feature>
<evidence type="ECO:0000313" key="4">
    <source>
        <dbReference type="Proteomes" id="UP000064893"/>
    </source>
</evidence>
<dbReference type="PANTHER" id="PTHR45266:SF3">
    <property type="entry name" value="OXALOACETATE DECARBOXYLASE ALPHA CHAIN"/>
    <property type="match status" value="1"/>
</dbReference>
<dbReference type="SUPFAM" id="SSF51230">
    <property type="entry name" value="Single hybrid motif"/>
    <property type="match status" value="1"/>
</dbReference>
<dbReference type="Proteomes" id="UP000064893">
    <property type="component" value="Chromosome"/>
</dbReference>
<dbReference type="Gene3D" id="2.40.50.100">
    <property type="match status" value="1"/>
</dbReference>
<keyword evidence="1" id="KW-0092">Biotin</keyword>
<gene>
    <name evidence="3" type="primary">gcdC_1</name>
    <name evidence="3" type="ORF">L21SP5_01368</name>
</gene>
<evidence type="ECO:0000313" key="3">
    <source>
        <dbReference type="EMBL" id="ALO15018.1"/>
    </source>
</evidence>
<accession>A0A0S2HY84</accession>
<dbReference type="EC" id="4.1.1.70" evidence="3"/>
<dbReference type="OrthoDB" id="9812676at2"/>
<name>A0A0S2HY84_9BACT</name>
<dbReference type="Pfam" id="PF00364">
    <property type="entry name" value="Biotin_lipoyl"/>
    <property type="match status" value="1"/>
</dbReference>
<dbReference type="EMBL" id="CP013118">
    <property type="protein sequence ID" value="ALO15018.1"/>
    <property type="molecule type" value="Genomic_DNA"/>
</dbReference>
<dbReference type="PROSITE" id="PS50968">
    <property type="entry name" value="BIOTINYL_LIPOYL"/>
    <property type="match status" value="1"/>
</dbReference>
<dbReference type="AlphaFoldDB" id="A0A0S2HY84"/>